<feature type="domain" description="Histidine kinase" evidence="15">
    <location>
        <begin position="277"/>
        <end position="493"/>
    </location>
</feature>
<comment type="subcellular location">
    <subcellularLocation>
        <location evidence="2">Cell membrane</location>
        <topology evidence="2">Multi-pass membrane protein</topology>
    </subcellularLocation>
</comment>
<evidence type="ECO:0000256" key="6">
    <source>
        <dbReference type="ARBA" id="ARBA00022679"/>
    </source>
</evidence>
<dbReference type="EMBL" id="JAPQES010000001">
    <property type="protein sequence ID" value="MCY6369470.1"/>
    <property type="molecule type" value="Genomic_DNA"/>
</dbReference>
<keyword evidence="13 14" id="KW-0472">Membrane</keyword>
<evidence type="ECO:0000259" key="16">
    <source>
        <dbReference type="PROSITE" id="PS50885"/>
    </source>
</evidence>
<dbReference type="GO" id="GO:0005524">
    <property type="term" value="F:ATP binding"/>
    <property type="evidence" value="ECO:0007669"/>
    <property type="project" value="UniProtKB-KW"/>
</dbReference>
<evidence type="ECO:0000259" key="15">
    <source>
        <dbReference type="PROSITE" id="PS50109"/>
    </source>
</evidence>
<dbReference type="SMART" id="SM00388">
    <property type="entry name" value="HisKA"/>
    <property type="match status" value="1"/>
</dbReference>
<evidence type="ECO:0000256" key="9">
    <source>
        <dbReference type="ARBA" id="ARBA00022777"/>
    </source>
</evidence>
<dbReference type="InterPro" id="IPR003594">
    <property type="entry name" value="HATPase_dom"/>
</dbReference>
<dbReference type="InterPro" id="IPR003660">
    <property type="entry name" value="HAMP_dom"/>
</dbReference>
<keyword evidence="6" id="KW-0808">Transferase</keyword>
<reference evidence="17" key="1">
    <citation type="submission" date="2022-12" db="EMBL/GenBank/DDBJ databases">
        <authorList>
            <person name="Wang J."/>
        </authorList>
    </citation>
    <scope>NUCLEOTIDE SEQUENCE</scope>
    <source>
        <strain evidence="17">HY-42-06</strain>
    </source>
</reference>
<evidence type="ECO:0000256" key="2">
    <source>
        <dbReference type="ARBA" id="ARBA00004651"/>
    </source>
</evidence>
<evidence type="ECO:0000256" key="10">
    <source>
        <dbReference type="ARBA" id="ARBA00022840"/>
    </source>
</evidence>
<evidence type="ECO:0000313" key="18">
    <source>
        <dbReference type="Proteomes" id="UP001079657"/>
    </source>
</evidence>
<dbReference type="InterPro" id="IPR003661">
    <property type="entry name" value="HisK_dim/P_dom"/>
</dbReference>
<evidence type="ECO:0000256" key="12">
    <source>
        <dbReference type="ARBA" id="ARBA00023012"/>
    </source>
</evidence>
<keyword evidence="5" id="KW-0597">Phosphoprotein</keyword>
<dbReference type="InterPro" id="IPR004358">
    <property type="entry name" value="Sig_transdc_His_kin-like_C"/>
</dbReference>
<keyword evidence="12" id="KW-0902">Two-component regulatory system</keyword>
<dbReference type="SUPFAM" id="SSF47384">
    <property type="entry name" value="Homodimeric domain of signal transducing histidine kinase"/>
    <property type="match status" value="1"/>
</dbReference>
<evidence type="ECO:0000256" key="1">
    <source>
        <dbReference type="ARBA" id="ARBA00000085"/>
    </source>
</evidence>
<feature type="transmembrane region" description="Helical" evidence="14">
    <location>
        <begin position="12"/>
        <end position="33"/>
    </location>
</feature>
<feature type="domain" description="HAMP" evidence="16">
    <location>
        <begin position="196"/>
        <end position="248"/>
    </location>
</feature>
<evidence type="ECO:0000256" key="7">
    <source>
        <dbReference type="ARBA" id="ARBA00022692"/>
    </source>
</evidence>
<dbReference type="SUPFAM" id="SSF158472">
    <property type="entry name" value="HAMP domain-like"/>
    <property type="match status" value="1"/>
</dbReference>
<dbReference type="Pfam" id="PF00672">
    <property type="entry name" value="HAMP"/>
    <property type="match status" value="1"/>
</dbReference>
<dbReference type="Gene3D" id="6.10.340.10">
    <property type="match status" value="1"/>
</dbReference>
<dbReference type="Proteomes" id="UP001079657">
    <property type="component" value="Unassembled WGS sequence"/>
</dbReference>
<keyword evidence="9" id="KW-0418">Kinase</keyword>
<evidence type="ECO:0000256" key="4">
    <source>
        <dbReference type="ARBA" id="ARBA00022475"/>
    </source>
</evidence>
<dbReference type="PROSITE" id="PS50885">
    <property type="entry name" value="HAMP"/>
    <property type="match status" value="1"/>
</dbReference>
<evidence type="ECO:0000256" key="11">
    <source>
        <dbReference type="ARBA" id="ARBA00022989"/>
    </source>
</evidence>
<protein>
    <recommendedName>
        <fullName evidence="3">histidine kinase</fullName>
        <ecNumber evidence="3">2.7.13.3</ecNumber>
    </recommendedName>
</protein>
<dbReference type="SUPFAM" id="SSF55874">
    <property type="entry name" value="ATPase domain of HSP90 chaperone/DNA topoisomerase II/histidine kinase"/>
    <property type="match status" value="1"/>
</dbReference>
<dbReference type="Gene3D" id="1.10.287.130">
    <property type="match status" value="1"/>
</dbReference>
<accession>A0ABT4CK87</accession>
<sequence>MKNSIRAKLFKVICFLITFFIVFSWFLNLNFLGKYYTLKKKNMLIDNYKMINEIYKGNLEDISLQLEILERSSGIHITIQNMNSIKYDSSHKFFNNNLKNRKIPYEKIIPYKKTVDLIPNIHKIPAEKYIFRVTKDPRLKTNFLNLISVLNNKDILILSTPLVAIQESADIANNFFLFTGILTLIIGGILAFILSKRFAKPILELNNIAKKMSVLDFSKKYDVKSNDEIGELGDSINSLSSQLDKTISDLKFANDKLEKDLERERKIDEMRKEFIANVSHELKTPLFLIQGYSEGLKLNITEDENERNFYCDVIMNETTKMNKLVKQLLELSQLESGNLKLEKNSFDIYSLLDTVINKFKAVLDDKEISIDIPAKDNIMVYADRDKIEQILVNYTTNAINHVDDKKQIKIVMDTIKTKVRISIFNSGKHIPEESIDEIWTSFYKVDKARTRAYGGTGLGLSVVRSIQNLHNNAYGVMNTDDGVVFWFELDKYEN</sequence>
<keyword evidence="18" id="KW-1185">Reference proteome</keyword>
<keyword evidence="11 14" id="KW-1133">Transmembrane helix</keyword>
<evidence type="ECO:0000256" key="13">
    <source>
        <dbReference type="ARBA" id="ARBA00023136"/>
    </source>
</evidence>
<dbReference type="InterPro" id="IPR050398">
    <property type="entry name" value="HssS/ArlS-like"/>
</dbReference>
<dbReference type="PANTHER" id="PTHR45528:SF1">
    <property type="entry name" value="SENSOR HISTIDINE KINASE CPXA"/>
    <property type="match status" value="1"/>
</dbReference>
<dbReference type="Gene3D" id="3.30.565.10">
    <property type="entry name" value="Histidine kinase-like ATPase, C-terminal domain"/>
    <property type="match status" value="1"/>
</dbReference>
<gene>
    <name evidence="17" type="ORF">OXH55_02255</name>
</gene>
<dbReference type="Pfam" id="PF00512">
    <property type="entry name" value="HisKA"/>
    <property type="match status" value="1"/>
</dbReference>
<dbReference type="Pfam" id="PF02518">
    <property type="entry name" value="HATPase_c"/>
    <property type="match status" value="1"/>
</dbReference>
<evidence type="ECO:0000256" key="5">
    <source>
        <dbReference type="ARBA" id="ARBA00022553"/>
    </source>
</evidence>
<dbReference type="PRINTS" id="PR00344">
    <property type="entry name" value="BCTRLSENSOR"/>
</dbReference>
<dbReference type="InterPro" id="IPR036097">
    <property type="entry name" value="HisK_dim/P_sf"/>
</dbReference>
<dbReference type="CDD" id="cd06225">
    <property type="entry name" value="HAMP"/>
    <property type="match status" value="1"/>
</dbReference>
<organism evidence="17 18">
    <name type="scientific">Clostridium ganghwense</name>
    <dbReference type="NCBI Taxonomy" id="312089"/>
    <lineage>
        <taxon>Bacteria</taxon>
        <taxon>Bacillati</taxon>
        <taxon>Bacillota</taxon>
        <taxon>Clostridia</taxon>
        <taxon>Eubacteriales</taxon>
        <taxon>Clostridiaceae</taxon>
        <taxon>Clostridium</taxon>
    </lineage>
</organism>
<dbReference type="SMART" id="SM00304">
    <property type="entry name" value="HAMP"/>
    <property type="match status" value="1"/>
</dbReference>
<dbReference type="CDD" id="cd00082">
    <property type="entry name" value="HisKA"/>
    <property type="match status" value="1"/>
</dbReference>
<keyword evidence="4" id="KW-1003">Cell membrane</keyword>
<evidence type="ECO:0000256" key="8">
    <source>
        <dbReference type="ARBA" id="ARBA00022741"/>
    </source>
</evidence>
<dbReference type="InterPro" id="IPR005467">
    <property type="entry name" value="His_kinase_dom"/>
</dbReference>
<dbReference type="InterPro" id="IPR036890">
    <property type="entry name" value="HATPase_C_sf"/>
</dbReference>
<evidence type="ECO:0000256" key="14">
    <source>
        <dbReference type="SAM" id="Phobius"/>
    </source>
</evidence>
<dbReference type="PANTHER" id="PTHR45528">
    <property type="entry name" value="SENSOR HISTIDINE KINASE CPXA"/>
    <property type="match status" value="1"/>
</dbReference>
<proteinExistence type="predicted"/>
<keyword evidence="8" id="KW-0547">Nucleotide-binding</keyword>
<evidence type="ECO:0000313" key="17">
    <source>
        <dbReference type="EMBL" id="MCY6369470.1"/>
    </source>
</evidence>
<name>A0ABT4CK87_9CLOT</name>
<comment type="catalytic activity">
    <reaction evidence="1">
        <text>ATP + protein L-histidine = ADP + protein N-phospho-L-histidine.</text>
        <dbReference type="EC" id="2.7.13.3"/>
    </reaction>
</comment>
<dbReference type="EC" id="2.7.13.3" evidence="3"/>
<keyword evidence="10 17" id="KW-0067">ATP-binding</keyword>
<dbReference type="SMART" id="SM00387">
    <property type="entry name" value="HATPase_c"/>
    <property type="match status" value="1"/>
</dbReference>
<keyword evidence="7 14" id="KW-0812">Transmembrane</keyword>
<feature type="transmembrane region" description="Helical" evidence="14">
    <location>
        <begin position="175"/>
        <end position="194"/>
    </location>
</feature>
<evidence type="ECO:0000256" key="3">
    <source>
        <dbReference type="ARBA" id="ARBA00012438"/>
    </source>
</evidence>
<comment type="caution">
    <text evidence="17">The sequence shown here is derived from an EMBL/GenBank/DDBJ whole genome shotgun (WGS) entry which is preliminary data.</text>
</comment>
<dbReference type="PROSITE" id="PS50109">
    <property type="entry name" value="HIS_KIN"/>
    <property type="match status" value="1"/>
</dbReference>